<protein>
    <recommendedName>
        <fullName evidence="3">Zinc finger protein</fullName>
    </recommendedName>
</protein>
<comment type="caution">
    <text evidence="1">The sequence shown here is derived from an EMBL/GenBank/DDBJ whole genome shotgun (WGS) entry which is preliminary data.</text>
</comment>
<evidence type="ECO:0000313" key="1">
    <source>
        <dbReference type="EMBL" id="KTG10864.1"/>
    </source>
</evidence>
<name>A0A0W1RBS2_9EURY</name>
<organism evidence="1 2">
    <name type="scientific">Haloprofundus marisrubri</name>
    <dbReference type="NCBI Taxonomy" id="1514971"/>
    <lineage>
        <taxon>Archaea</taxon>
        <taxon>Methanobacteriati</taxon>
        <taxon>Methanobacteriota</taxon>
        <taxon>Stenosarchaea group</taxon>
        <taxon>Halobacteria</taxon>
        <taxon>Halobacteriales</taxon>
        <taxon>Haloferacaceae</taxon>
        <taxon>Haloprofundus</taxon>
    </lineage>
</organism>
<accession>A0A0W1RBS2</accession>
<dbReference type="OrthoDB" id="23364at2157"/>
<dbReference type="PANTHER" id="PTHR42195:SF1">
    <property type="entry name" value="ZINC FINGER PROTEIN"/>
    <property type="match status" value="1"/>
</dbReference>
<dbReference type="Proteomes" id="UP000054387">
    <property type="component" value="Unassembled WGS sequence"/>
</dbReference>
<evidence type="ECO:0000313" key="2">
    <source>
        <dbReference type="Proteomes" id="UP000054387"/>
    </source>
</evidence>
<dbReference type="PIRSF" id="PIRSF015877">
    <property type="entry name" value="UCP015877"/>
    <property type="match status" value="1"/>
</dbReference>
<evidence type="ECO:0008006" key="3">
    <source>
        <dbReference type="Google" id="ProtNLM"/>
    </source>
</evidence>
<dbReference type="Pfam" id="PF19769">
    <property type="entry name" value="CPxCG_zf"/>
    <property type="match status" value="1"/>
</dbReference>
<dbReference type="STRING" id="1514971.AUR64_06670"/>
<dbReference type="EMBL" id="LOPU01000016">
    <property type="protein sequence ID" value="KTG10864.1"/>
    <property type="molecule type" value="Genomic_DNA"/>
</dbReference>
<dbReference type="InterPro" id="IPR012041">
    <property type="entry name" value="Znf_CPxCG-like"/>
</dbReference>
<gene>
    <name evidence="1" type="ORF">AUR64_06670</name>
</gene>
<proteinExistence type="predicted"/>
<sequence length="215" mass="24011">MSQSERVAVVCPSCSPGTETVHEVLKPGGQTTVRCTECGHTHKTIIEEEREIELSVIVSQDGESFSTKVDAPAEETLAVGEEFIADTPEAIMLVRITSLDIGDDQRVEEAPAEDVSTVWTRVVDNVKVPVTLHPGDGRRDETRSFKLSVPGDYEFVVGETEELNDEEFEIEGIHVRLNATNYRFDKFDRDGDMVFAKDIKRIYGRDETSSAWSAW</sequence>
<reference evidence="1 2" key="1">
    <citation type="submission" date="2015-12" db="EMBL/GenBank/DDBJ databases">
        <title>Haloprofundus marisrubri gen. nov., sp. nov., an extremely halophilic archaeon isolated from the Discovery deep brine-seawater interface in the Red Sea.</title>
        <authorList>
            <person name="Zhang G."/>
            <person name="Stingl U."/>
            <person name="Rashid M."/>
        </authorList>
    </citation>
    <scope>NUCLEOTIDE SEQUENCE [LARGE SCALE GENOMIC DNA]</scope>
    <source>
        <strain evidence="1 2">SB9</strain>
    </source>
</reference>
<keyword evidence="2" id="KW-1185">Reference proteome</keyword>
<dbReference type="RefSeq" id="WP_058580662.1">
    <property type="nucleotide sequence ID" value="NZ_LOPU01000016.1"/>
</dbReference>
<dbReference type="AlphaFoldDB" id="A0A0W1RBS2"/>
<dbReference type="PANTHER" id="PTHR42195">
    <property type="entry name" value="UCP015877 FAMILY PROTEIN"/>
    <property type="match status" value="1"/>
</dbReference>